<evidence type="ECO:0000259" key="1">
    <source>
        <dbReference type="Pfam" id="PF00535"/>
    </source>
</evidence>
<dbReference type="Gene3D" id="3.90.550.10">
    <property type="entry name" value="Spore Coat Polysaccharide Biosynthesis Protein SpsA, Chain A"/>
    <property type="match status" value="1"/>
</dbReference>
<dbReference type="PANTHER" id="PTHR43685:SF2">
    <property type="entry name" value="GLYCOSYLTRANSFERASE 2-LIKE DOMAIN-CONTAINING PROTEIN"/>
    <property type="match status" value="1"/>
</dbReference>
<sequence>MHLPKVTIVIPFYNCPYIEQAIQSALNQTYPNIEIVVVDDGSTRHAERIQPYAHKINYIGKANGGTASALNYGIRISSGEYFAWLSSDDLFYPHKIARQMEYMLARNAQISYTSFDLINEYNAITGRHVATSFRNVIEFYSSLHNSNPINGCTVIMKKQTIEALGYFDENLPFTHDYDLWLRAILTGYDFHYIHEPLTLYRWHSNMGTMRHRPAIDLEVAATRSRYKHSLEHYLYRLTH</sequence>
<gene>
    <name evidence="2" type="ORF">SY83_07105</name>
</gene>
<dbReference type="OrthoDB" id="9785185at2"/>
<dbReference type="KEGG" id="pswu:SY83_07105"/>
<dbReference type="SUPFAM" id="SSF53448">
    <property type="entry name" value="Nucleotide-diphospho-sugar transferases"/>
    <property type="match status" value="1"/>
</dbReference>
<dbReference type="PATRIC" id="fig|1178515.4.peg.1415"/>
<feature type="domain" description="Glycosyltransferase 2-like" evidence="1">
    <location>
        <begin position="7"/>
        <end position="140"/>
    </location>
</feature>
<dbReference type="EMBL" id="CP011388">
    <property type="protein sequence ID" value="ANE46089.1"/>
    <property type="molecule type" value="Genomic_DNA"/>
</dbReference>
<dbReference type="GO" id="GO:0016740">
    <property type="term" value="F:transferase activity"/>
    <property type="evidence" value="ECO:0007669"/>
    <property type="project" value="UniProtKB-KW"/>
</dbReference>
<protein>
    <submittedName>
        <fullName evidence="2">Glycosyl transferase</fullName>
    </submittedName>
</protein>
<accession>A0A172TGA4</accession>
<name>A0A172TGA4_9BACL</name>
<organism evidence="2 3">
    <name type="scientific">Paenibacillus swuensis</name>
    <dbReference type="NCBI Taxonomy" id="1178515"/>
    <lineage>
        <taxon>Bacteria</taxon>
        <taxon>Bacillati</taxon>
        <taxon>Bacillota</taxon>
        <taxon>Bacilli</taxon>
        <taxon>Bacillales</taxon>
        <taxon>Paenibacillaceae</taxon>
        <taxon>Paenibacillus</taxon>
    </lineage>
</organism>
<dbReference type="Proteomes" id="UP000076927">
    <property type="component" value="Chromosome"/>
</dbReference>
<dbReference type="InterPro" id="IPR029044">
    <property type="entry name" value="Nucleotide-diphossugar_trans"/>
</dbReference>
<dbReference type="PANTHER" id="PTHR43685">
    <property type="entry name" value="GLYCOSYLTRANSFERASE"/>
    <property type="match status" value="1"/>
</dbReference>
<reference evidence="2 3" key="1">
    <citation type="submission" date="2015-01" db="EMBL/GenBank/DDBJ databases">
        <title>Paenibacillus swuensis/DY6/whole genome sequencing.</title>
        <authorList>
            <person name="Kim M.K."/>
            <person name="Srinivasan S."/>
            <person name="Lee J.-J."/>
        </authorList>
    </citation>
    <scope>NUCLEOTIDE SEQUENCE [LARGE SCALE GENOMIC DNA]</scope>
    <source>
        <strain evidence="2 3">DY6</strain>
    </source>
</reference>
<dbReference type="RefSeq" id="WP_068605503.1">
    <property type="nucleotide sequence ID" value="NZ_CP011388.1"/>
</dbReference>
<dbReference type="InterPro" id="IPR050834">
    <property type="entry name" value="Glycosyltransf_2"/>
</dbReference>
<keyword evidence="2" id="KW-0808">Transferase</keyword>
<keyword evidence="3" id="KW-1185">Reference proteome</keyword>
<dbReference type="STRING" id="1178515.SY83_07105"/>
<dbReference type="InterPro" id="IPR001173">
    <property type="entry name" value="Glyco_trans_2-like"/>
</dbReference>
<proteinExistence type="predicted"/>
<evidence type="ECO:0000313" key="2">
    <source>
        <dbReference type="EMBL" id="ANE46089.1"/>
    </source>
</evidence>
<dbReference type="Pfam" id="PF00535">
    <property type="entry name" value="Glycos_transf_2"/>
    <property type="match status" value="1"/>
</dbReference>
<dbReference type="AlphaFoldDB" id="A0A172TGA4"/>
<evidence type="ECO:0000313" key="3">
    <source>
        <dbReference type="Proteomes" id="UP000076927"/>
    </source>
</evidence>